<proteinExistence type="inferred from homology"/>
<keyword evidence="2" id="KW-0378">Hydrolase</keyword>
<dbReference type="PANTHER" id="PTHR43782">
    <property type="entry name" value="ARGINASE"/>
    <property type="match status" value="1"/>
</dbReference>
<organism evidence="5">
    <name type="scientific">Timema tahoe</name>
    <dbReference type="NCBI Taxonomy" id="61484"/>
    <lineage>
        <taxon>Eukaryota</taxon>
        <taxon>Metazoa</taxon>
        <taxon>Ecdysozoa</taxon>
        <taxon>Arthropoda</taxon>
        <taxon>Hexapoda</taxon>
        <taxon>Insecta</taxon>
        <taxon>Pterygota</taxon>
        <taxon>Neoptera</taxon>
        <taxon>Polyneoptera</taxon>
        <taxon>Phasmatodea</taxon>
        <taxon>Timematodea</taxon>
        <taxon>Timematoidea</taxon>
        <taxon>Timematidae</taxon>
        <taxon>Timema</taxon>
    </lineage>
</organism>
<reference evidence="5" key="1">
    <citation type="submission" date="2020-11" db="EMBL/GenBank/DDBJ databases">
        <authorList>
            <person name="Tran Van P."/>
        </authorList>
    </citation>
    <scope>NUCLEOTIDE SEQUENCE</scope>
</reference>
<dbReference type="InterPro" id="IPR006035">
    <property type="entry name" value="Ureohydrolase"/>
</dbReference>
<dbReference type="GO" id="GO:0030145">
    <property type="term" value="F:manganese ion binding"/>
    <property type="evidence" value="ECO:0007669"/>
    <property type="project" value="TreeGrafter"/>
</dbReference>
<dbReference type="SUPFAM" id="SSF52768">
    <property type="entry name" value="Arginase/deacetylase"/>
    <property type="match status" value="1"/>
</dbReference>
<dbReference type="GO" id="GO:0004053">
    <property type="term" value="F:arginase activity"/>
    <property type="evidence" value="ECO:0007669"/>
    <property type="project" value="TreeGrafter"/>
</dbReference>
<gene>
    <name evidence="5" type="ORF">TTEB3V08_LOCUS6130</name>
</gene>
<dbReference type="InterPro" id="IPR023696">
    <property type="entry name" value="Ureohydrolase_dom_sf"/>
</dbReference>
<accession>A0A7R9IH20</accession>
<keyword evidence="1" id="KW-0479">Metal-binding</keyword>
<dbReference type="Pfam" id="PF00491">
    <property type="entry name" value="Arginase"/>
    <property type="match status" value="2"/>
</dbReference>
<evidence type="ECO:0000256" key="4">
    <source>
        <dbReference type="PROSITE-ProRule" id="PRU00742"/>
    </source>
</evidence>
<dbReference type="PRINTS" id="PR00116">
    <property type="entry name" value="ARGINASE"/>
</dbReference>
<dbReference type="Gene3D" id="3.40.800.10">
    <property type="entry name" value="Ureohydrolase domain"/>
    <property type="match status" value="2"/>
</dbReference>
<dbReference type="PANTHER" id="PTHR43782:SF3">
    <property type="entry name" value="ARGINASE"/>
    <property type="match status" value="1"/>
</dbReference>
<evidence type="ECO:0000313" key="5">
    <source>
        <dbReference type="EMBL" id="CAD7458145.1"/>
    </source>
</evidence>
<dbReference type="AlphaFoldDB" id="A0A7R9IH20"/>
<evidence type="ECO:0000256" key="1">
    <source>
        <dbReference type="ARBA" id="ARBA00022723"/>
    </source>
</evidence>
<comment type="similarity">
    <text evidence="4">Belongs to the arginase family.</text>
</comment>
<dbReference type="EMBL" id="OE002094">
    <property type="protein sequence ID" value="CAD7458145.1"/>
    <property type="molecule type" value="Genomic_DNA"/>
</dbReference>
<keyword evidence="3" id="KW-0464">Manganese</keyword>
<sequence>MKDGRVCVTLGGDHSLSIGTIDGHAEARGNVAVLWVDFHTDLNTADTSPTENIHGMPSHLTLHVSFDIDFLDSLEAPSTIAPVRGEMSLREDIQVMEQTHRTGCLSTVDLVEVNPNIKDKRDVHLTIQAVEHLLQAVFGHQRRGNYPSDELVNYNKLDKETNVL</sequence>
<dbReference type="PROSITE" id="PS51409">
    <property type="entry name" value="ARGINASE_2"/>
    <property type="match status" value="2"/>
</dbReference>
<evidence type="ECO:0000256" key="3">
    <source>
        <dbReference type="ARBA" id="ARBA00023211"/>
    </source>
</evidence>
<dbReference type="GO" id="GO:0005634">
    <property type="term" value="C:nucleus"/>
    <property type="evidence" value="ECO:0007669"/>
    <property type="project" value="TreeGrafter"/>
</dbReference>
<name>A0A7R9IH20_9NEOP</name>
<protein>
    <recommendedName>
        <fullName evidence="6">Arginase</fullName>
    </recommendedName>
</protein>
<evidence type="ECO:0008006" key="6">
    <source>
        <dbReference type="Google" id="ProtNLM"/>
    </source>
</evidence>
<evidence type="ECO:0000256" key="2">
    <source>
        <dbReference type="ARBA" id="ARBA00022801"/>
    </source>
</evidence>
<dbReference type="GO" id="GO:0005829">
    <property type="term" value="C:cytosol"/>
    <property type="evidence" value="ECO:0007669"/>
    <property type="project" value="TreeGrafter"/>
</dbReference>